<evidence type="ECO:0000259" key="2">
    <source>
        <dbReference type="SMART" id="SM00834"/>
    </source>
</evidence>
<evidence type="ECO:0000313" key="3">
    <source>
        <dbReference type="EMBL" id="QJQ01173.1"/>
    </source>
</evidence>
<protein>
    <submittedName>
        <fullName evidence="3">Zinc ribbon domain-containing protein</fullName>
    </submittedName>
</protein>
<dbReference type="SMART" id="SM00834">
    <property type="entry name" value="CxxC_CXXC_SSSS"/>
    <property type="match status" value="1"/>
</dbReference>
<dbReference type="AlphaFoldDB" id="A0A6M3ZSB7"/>
<feature type="region of interest" description="Disordered" evidence="1">
    <location>
        <begin position="70"/>
        <end position="107"/>
    </location>
</feature>
<dbReference type="NCBIfam" id="TIGR02605">
    <property type="entry name" value="CxxC_CxxC_SSSS"/>
    <property type="match status" value="1"/>
</dbReference>
<accession>A0A6M3ZSB7</accession>
<feature type="domain" description="Putative regulatory protein FmdB zinc ribbon" evidence="2">
    <location>
        <begin position="30"/>
        <end position="69"/>
    </location>
</feature>
<reference evidence="3 4" key="1">
    <citation type="journal article" date="2012" name="J. Bacteriol.">
        <title>Genome sequence of the pathogenic Herbaspirillum seropedicae strain Os34, isolated from rice roots.</title>
        <authorList>
            <person name="Ye W."/>
            <person name="Ye S."/>
            <person name="Liu J."/>
            <person name="Chang S."/>
            <person name="Chen M."/>
            <person name="Zhu B."/>
            <person name="Guo L."/>
            <person name="An Q."/>
        </authorList>
    </citation>
    <scope>NUCLEOTIDE SEQUENCE [LARGE SCALE GENOMIC DNA]</scope>
    <source>
        <strain evidence="3 4">Os34</strain>
    </source>
</reference>
<evidence type="ECO:0000313" key="4">
    <source>
        <dbReference type="Proteomes" id="UP000501648"/>
    </source>
</evidence>
<dbReference type="InterPro" id="IPR013429">
    <property type="entry name" value="Regulatory_FmdB_Zinc_ribbon"/>
</dbReference>
<dbReference type="Proteomes" id="UP000501648">
    <property type="component" value="Chromosome"/>
</dbReference>
<proteinExistence type="predicted"/>
<name>A0A6M3ZSB7_9BURK</name>
<evidence type="ECO:0000256" key="1">
    <source>
        <dbReference type="SAM" id="MobiDB-lite"/>
    </source>
</evidence>
<gene>
    <name evidence="3" type="ORF">C798_13290</name>
</gene>
<organism evidence="3 4">
    <name type="scientific">Herbaspirillum rubrisubalbicans Os34</name>
    <dbReference type="NCBI Taxonomy" id="1235827"/>
    <lineage>
        <taxon>Bacteria</taxon>
        <taxon>Pseudomonadati</taxon>
        <taxon>Pseudomonadota</taxon>
        <taxon>Betaproteobacteria</taxon>
        <taxon>Burkholderiales</taxon>
        <taxon>Oxalobacteraceae</taxon>
        <taxon>Herbaspirillum</taxon>
    </lineage>
</organism>
<dbReference type="Pfam" id="PF09723">
    <property type="entry name" value="Zn_ribbon_8"/>
    <property type="match status" value="1"/>
</dbReference>
<sequence length="107" mass="11670">MTSQGRAAASHQECCPTLRKRPFNTSEPTMPLFDFLCTACDTHFEKLVRAGDTPACPSCGSHAVLRQVSAPQAPGKSAGILQRARAQAAREGHFSNYRPSELRNKLK</sequence>
<dbReference type="EMBL" id="CP008956">
    <property type="protein sequence ID" value="QJQ01173.1"/>
    <property type="molecule type" value="Genomic_DNA"/>
</dbReference>